<dbReference type="InterPro" id="IPR029787">
    <property type="entry name" value="Nucleotide_cyclase"/>
</dbReference>
<keyword evidence="2" id="KW-0808">Transferase</keyword>
<dbReference type="SUPFAM" id="SSF55073">
    <property type="entry name" value="Nucleotide cyclase"/>
    <property type="match status" value="1"/>
</dbReference>
<dbReference type="PANTHER" id="PTHR46663:SF2">
    <property type="entry name" value="GGDEF DOMAIN-CONTAINING PROTEIN"/>
    <property type="match status" value="1"/>
</dbReference>
<evidence type="ECO:0000313" key="2">
    <source>
        <dbReference type="EMBL" id="MEO3690025.1"/>
    </source>
</evidence>
<dbReference type="InterPro" id="IPR052163">
    <property type="entry name" value="DGC-Regulatory_Protein"/>
</dbReference>
<keyword evidence="2" id="KW-0548">Nucleotidyltransferase</keyword>
<protein>
    <submittedName>
        <fullName evidence="2">GGDEF domain-containing protein</fullName>
        <ecNumber evidence="2">2.7.7.65</ecNumber>
    </submittedName>
</protein>
<dbReference type="PANTHER" id="PTHR46663">
    <property type="entry name" value="DIGUANYLATE CYCLASE DGCT-RELATED"/>
    <property type="match status" value="1"/>
</dbReference>
<evidence type="ECO:0000313" key="3">
    <source>
        <dbReference type="Proteomes" id="UP001495147"/>
    </source>
</evidence>
<feature type="domain" description="GGDEF" evidence="1">
    <location>
        <begin position="16"/>
        <end position="148"/>
    </location>
</feature>
<dbReference type="EMBL" id="JBDPZD010000001">
    <property type="protein sequence ID" value="MEO3690025.1"/>
    <property type="molecule type" value="Genomic_DNA"/>
</dbReference>
<dbReference type="SMART" id="SM00267">
    <property type="entry name" value="GGDEF"/>
    <property type="match status" value="1"/>
</dbReference>
<organism evidence="2 3">
    <name type="scientific">Roseateles paludis</name>
    <dbReference type="NCBI Taxonomy" id="3145238"/>
    <lineage>
        <taxon>Bacteria</taxon>
        <taxon>Pseudomonadati</taxon>
        <taxon>Pseudomonadota</taxon>
        <taxon>Betaproteobacteria</taxon>
        <taxon>Burkholderiales</taxon>
        <taxon>Sphaerotilaceae</taxon>
        <taxon>Roseateles</taxon>
    </lineage>
</organism>
<dbReference type="InterPro" id="IPR043128">
    <property type="entry name" value="Rev_trsase/Diguanyl_cyclase"/>
</dbReference>
<dbReference type="RefSeq" id="WP_347702861.1">
    <property type="nucleotide sequence ID" value="NZ_JBDPZD010000001.1"/>
</dbReference>
<dbReference type="InterPro" id="IPR000160">
    <property type="entry name" value="GGDEF_dom"/>
</dbReference>
<sequence length="148" mass="16018">MIEVLHVHRLASDAPHPVGVGTPNEAGFKAVNDRFGHAAGDRLLQVVELRLQQCMRGHDTVARLGGDEFVLVLTQLHGESECKRILERVLRKVEEPVEVGPDQTGTVSASNGVAFCPKDSQDPDELMRLADAAMYAAKRAGKNAVRGV</sequence>
<dbReference type="EC" id="2.7.7.65" evidence="2"/>
<dbReference type="NCBIfam" id="TIGR00254">
    <property type="entry name" value="GGDEF"/>
    <property type="match status" value="1"/>
</dbReference>
<dbReference type="Pfam" id="PF00990">
    <property type="entry name" value="GGDEF"/>
    <property type="match status" value="1"/>
</dbReference>
<accession>A0ABV0FVU5</accession>
<dbReference type="Gene3D" id="3.30.70.270">
    <property type="match status" value="1"/>
</dbReference>
<dbReference type="GO" id="GO:0052621">
    <property type="term" value="F:diguanylate cyclase activity"/>
    <property type="evidence" value="ECO:0007669"/>
    <property type="project" value="UniProtKB-EC"/>
</dbReference>
<dbReference type="PROSITE" id="PS50887">
    <property type="entry name" value="GGDEF"/>
    <property type="match status" value="1"/>
</dbReference>
<evidence type="ECO:0000259" key="1">
    <source>
        <dbReference type="PROSITE" id="PS50887"/>
    </source>
</evidence>
<name>A0ABV0FVU5_9BURK</name>
<keyword evidence="3" id="KW-1185">Reference proteome</keyword>
<reference evidence="2 3" key="1">
    <citation type="submission" date="2024-05" db="EMBL/GenBank/DDBJ databases">
        <title>Roseateles sp. DJS-2-20 16S ribosomal RNA gene Genome sequencing and assembly.</title>
        <authorList>
            <person name="Woo H."/>
        </authorList>
    </citation>
    <scope>NUCLEOTIDE SEQUENCE [LARGE SCALE GENOMIC DNA]</scope>
    <source>
        <strain evidence="2 3">DJS-2-20</strain>
    </source>
</reference>
<proteinExistence type="predicted"/>
<comment type="caution">
    <text evidence="2">The sequence shown here is derived from an EMBL/GenBank/DDBJ whole genome shotgun (WGS) entry which is preliminary data.</text>
</comment>
<gene>
    <name evidence="2" type="ORF">ABDJ85_01000</name>
</gene>
<dbReference type="Proteomes" id="UP001495147">
    <property type="component" value="Unassembled WGS sequence"/>
</dbReference>
<dbReference type="CDD" id="cd01949">
    <property type="entry name" value="GGDEF"/>
    <property type="match status" value="1"/>
</dbReference>